<evidence type="ECO:0000313" key="2">
    <source>
        <dbReference type="Proteomes" id="UP000319716"/>
    </source>
</evidence>
<gene>
    <name evidence="1" type="ORF">NBRC111894_1322</name>
</gene>
<organism evidence="1 2">
    <name type="scientific">Sporolactobacillus inulinus</name>
    <dbReference type="NCBI Taxonomy" id="2078"/>
    <lineage>
        <taxon>Bacteria</taxon>
        <taxon>Bacillati</taxon>
        <taxon>Bacillota</taxon>
        <taxon>Bacilli</taxon>
        <taxon>Bacillales</taxon>
        <taxon>Sporolactobacillaceae</taxon>
        <taxon>Sporolactobacillus</taxon>
    </lineage>
</organism>
<reference evidence="1 2" key="1">
    <citation type="submission" date="2017-11" db="EMBL/GenBank/DDBJ databases">
        <title>Draft Genome Sequence of Sporolactobacillus inulinus NBRC 111894 Isolated from Koso, a Japanese Sugar-Vegetable Fermented Beverage.</title>
        <authorList>
            <person name="Chiou T.Y."/>
            <person name="Oshima K."/>
            <person name="Suda W."/>
            <person name="Hattori M."/>
            <person name="Takahashi T."/>
        </authorList>
    </citation>
    <scope>NUCLEOTIDE SEQUENCE [LARGE SCALE GENOMIC DNA]</scope>
    <source>
        <strain evidence="1 2">NBRC111894</strain>
    </source>
</reference>
<dbReference type="EMBL" id="BEXB01000008">
    <property type="protein sequence ID" value="GAY75768.1"/>
    <property type="molecule type" value="Genomic_DNA"/>
</dbReference>
<comment type="caution">
    <text evidence="1">The sequence shown here is derived from an EMBL/GenBank/DDBJ whole genome shotgun (WGS) entry which is preliminary data.</text>
</comment>
<proteinExistence type="predicted"/>
<dbReference type="AlphaFoldDB" id="A0A4Y1ZAI9"/>
<sequence>MGPIFWGIVSSLIGFLFRFTDQFLLYTNVQGTNDSFCNHCRELPFSIATNH</sequence>
<dbReference type="Proteomes" id="UP000319716">
    <property type="component" value="Unassembled WGS sequence"/>
</dbReference>
<evidence type="ECO:0000313" key="1">
    <source>
        <dbReference type="EMBL" id="GAY75768.1"/>
    </source>
</evidence>
<protein>
    <submittedName>
        <fullName evidence="1">Uncharacterized protein</fullName>
    </submittedName>
</protein>
<accession>A0A4Y1ZAI9</accession>
<name>A0A4Y1ZAI9_9BACL</name>